<dbReference type="Proteomes" id="UP001056336">
    <property type="component" value="Chromosome"/>
</dbReference>
<dbReference type="Pfam" id="PF11706">
    <property type="entry name" value="zf-CGNR"/>
    <property type="match status" value="1"/>
</dbReference>
<reference evidence="2" key="1">
    <citation type="journal article" date="2018" name="Int. J. Syst. Evol. Microbiol.">
        <title>Jatrophihabitans telluris sp. nov., isolated from sediment soil of lava forest wetlands and the emended description of the genus Jatrophihabitans.</title>
        <authorList>
            <person name="Lee K.C."/>
            <person name="Suh M.K."/>
            <person name="Eom M.K."/>
            <person name="Kim K.K."/>
            <person name="Kim J.S."/>
            <person name="Kim D.S."/>
            <person name="Ko S.H."/>
            <person name="Shin Y.K."/>
            <person name="Lee J.S."/>
        </authorList>
    </citation>
    <scope>NUCLEOTIDE SEQUENCE</scope>
    <source>
        <strain evidence="2">N237</strain>
    </source>
</reference>
<proteinExistence type="predicted"/>
<dbReference type="PANTHER" id="PTHR35525">
    <property type="entry name" value="BLL6575 PROTEIN"/>
    <property type="match status" value="1"/>
</dbReference>
<dbReference type="InterPro" id="IPR021005">
    <property type="entry name" value="Znf_CGNR"/>
</dbReference>
<reference evidence="2" key="2">
    <citation type="submission" date="2022-05" db="EMBL/GenBank/DDBJ databases">
        <authorList>
            <person name="Kim J.-S."/>
            <person name="Lee K."/>
            <person name="Suh M."/>
            <person name="Eom M."/>
            <person name="Kim J.-S."/>
            <person name="Kim D.-S."/>
            <person name="Ko S.-H."/>
            <person name="Shin Y."/>
            <person name="Lee J.-S."/>
        </authorList>
    </citation>
    <scope>NUCLEOTIDE SEQUENCE</scope>
    <source>
        <strain evidence="2">N237</strain>
    </source>
</reference>
<dbReference type="InterPro" id="IPR010852">
    <property type="entry name" value="ABATE"/>
</dbReference>
<dbReference type="RefSeq" id="WP_249773463.1">
    <property type="nucleotide sequence ID" value="NZ_CP097332.1"/>
</dbReference>
<evidence type="ECO:0000313" key="2">
    <source>
        <dbReference type="EMBL" id="UQX89567.1"/>
    </source>
</evidence>
<evidence type="ECO:0000259" key="1">
    <source>
        <dbReference type="Pfam" id="PF11706"/>
    </source>
</evidence>
<dbReference type="InterPro" id="IPR023286">
    <property type="entry name" value="ABATE_dom_sf"/>
</dbReference>
<sequence length="190" mass="20936">MDFVFVSGRPSLDFVGTRKWRRDSAEEQLLGAADLADWTVRAGLLDVAPRVDASGLGHAIELRESMYRLLALTASPTRSSARDRRRLNAVGARPPVELALRGQRVRRSGDLDAVLATLARDAIEIIGTDAMASVRECTNERCTRLFLDASRGRTRRWCGMSECGNRHKVAAFREREGAGSIRAGSTRAPR</sequence>
<keyword evidence="3" id="KW-1185">Reference proteome</keyword>
<name>A0ABY4R216_9ACTN</name>
<dbReference type="Gene3D" id="1.10.3300.10">
    <property type="entry name" value="Jann2411-like domain"/>
    <property type="match status" value="1"/>
</dbReference>
<protein>
    <submittedName>
        <fullName evidence="2">CGNR zinc finger domain-containing protein</fullName>
    </submittedName>
</protein>
<dbReference type="Pfam" id="PF07336">
    <property type="entry name" value="ABATE"/>
    <property type="match status" value="1"/>
</dbReference>
<feature type="domain" description="Zinc finger CGNR" evidence="1">
    <location>
        <begin position="134"/>
        <end position="175"/>
    </location>
</feature>
<evidence type="ECO:0000313" key="3">
    <source>
        <dbReference type="Proteomes" id="UP001056336"/>
    </source>
</evidence>
<dbReference type="PANTHER" id="PTHR35525:SF3">
    <property type="entry name" value="BLL6575 PROTEIN"/>
    <property type="match status" value="1"/>
</dbReference>
<organism evidence="2 3">
    <name type="scientific">Jatrophihabitans telluris</name>
    <dbReference type="NCBI Taxonomy" id="2038343"/>
    <lineage>
        <taxon>Bacteria</taxon>
        <taxon>Bacillati</taxon>
        <taxon>Actinomycetota</taxon>
        <taxon>Actinomycetes</taxon>
        <taxon>Jatrophihabitantales</taxon>
        <taxon>Jatrophihabitantaceae</taxon>
        <taxon>Jatrophihabitans</taxon>
    </lineage>
</organism>
<dbReference type="EMBL" id="CP097332">
    <property type="protein sequence ID" value="UQX89567.1"/>
    <property type="molecule type" value="Genomic_DNA"/>
</dbReference>
<accession>A0ABY4R216</accession>
<dbReference type="SUPFAM" id="SSF160904">
    <property type="entry name" value="Jann2411-like"/>
    <property type="match status" value="1"/>
</dbReference>
<gene>
    <name evidence="2" type="ORF">M6D93_06055</name>
</gene>